<dbReference type="EMBL" id="CATNWA010014871">
    <property type="protein sequence ID" value="CAI9576865.1"/>
    <property type="molecule type" value="Genomic_DNA"/>
</dbReference>
<evidence type="ECO:0000313" key="2">
    <source>
        <dbReference type="Proteomes" id="UP001162483"/>
    </source>
</evidence>
<name>A0ABN9DW36_9NEOB</name>
<organism evidence="1 2">
    <name type="scientific">Staurois parvus</name>
    <dbReference type="NCBI Taxonomy" id="386267"/>
    <lineage>
        <taxon>Eukaryota</taxon>
        <taxon>Metazoa</taxon>
        <taxon>Chordata</taxon>
        <taxon>Craniata</taxon>
        <taxon>Vertebrata</taxon>
        <taxon>Euteleostomi</taxon>
        <taxon>Amphibia</taxon>
        <taxon>Batrachia</taxon>
        <taxon>Anura</taxon>
        <taxon>Neobatrachia</taxon>
        <taxon>Ranoidea</taxon>
        <taxon>Ranidae</taxon>
        <taxon>Staurois</taxon>
    </lineage>
</organism>
<dbReference type="Proteomes" id="UP001162483">
    <property type="component" value="Unassembled WGS sequence"/>
</dbReference>
<keyword evidence="2" id="KW-1185">Reference proteome</keyword>
<accession>A0ABN9DW36</accession>
<proteinExistence type="predicted"/>
<comment type="caution">
    <text evidence="1">The sequence shown here is derived from an EMBL/GenBank/DDBJ whole genome shotgun (WGS) entry which is preliminary data.</text>
</comment>
<protein>
    <submittedName>
        <fullName evidence="1">Uncharacterized protein</fullName>
    </submittedName>
</protein>
<sequence>MVEGKKIVSSMTCLRIIFRCSLTTSRPAHKRPCGSSAGGLCVRSRSCDQ</sequence>
<reference evidence="1" key="1">
    <citation type="submission" date="2023-05" db="EMBL/GenBank/DDBJ databases">
        <authorList>
            <person name="Stuckert A."/>
        </authorList>
    </citation>
    <scope>NUCLEOTIDE SEQUENCE</scope>
</reference>
<evidence type="ECO:0000313" key="1">
    <source>
        <dbReference type="EMBL" id="CAI9576865.1"/>
    </source>
</evidence>
<gene>
    <name evidence="1" type="ORF">SPARVUS_LOCUS8594698</name>
</gene>